<dbReference type="EMBL" id="JBBMQU010000023">
    <property type="protein sequence ID" value="MEM5551706.1"/>
    <property type="molecule type" value="Genomic_DNA"/>
</dbReference>
<keyword evidence="2" id="KW-1185">Reference proteome</keyword>
<protein>
    <recommendedName>
        <fullName evidence="3">Glycosyltransferase family 4 protein</fullName>
    </recommendedName>
</protein>
<evidence type="ECO:0008006" key="3">
    <source>
        <dbReference type="Google" id="ProtNLM"/>
    </source>
</evidence>
<sequence>MKFYFFTKELKNNSAVLLAFRRLFEICENDARGSSFDSEFTGYLNVRRLIKNKQLTHVVAPTFFSVILLRCLLLGLQVKIIYWVQGDVPAESFLKNSSKIRFYILKYLELIALNVSDSCIYVSDYMKTYYDGLVLKKSIVLPCISTLKKSNSVVRRKSSYCYIGGMSEWQKVDWMLKYMNGVFQIDNQASLKIATRDKLKATELVLNFIDKKYLDRVTVVSLSNESEVEEFLSGVEFGFLLREESNVNYVSSPIKLAEYLSCGVNVLLSPSIKSYAGAVSDYRAGSIINFYLDVNIVPYCEPASLELYNDLFSIQVLSKRVKGLL</sequence>
<evidence type="ECO:0000313" key="1">
    <source>
        <dbReference type="EMBL" id="MEM5551706.1"/>
    </source>
</evidence>
<dbReference type="Proteomes" id="UP001388366">
    <property type="component" value="Unassembled WGS sequence"/>
</dbReference>
<organism evidence="1 2">
    <name type="scientific">Pseudoalteromonas neustonica</name>
    <dbReference type="NCBI Taxonomy" id="1840331"/>
    <lineage>
        <taxon>Bacteria</taxon>
        <taxon>Pseudomonadati</taxon>
        <taxon>Pseudomonadota</taxon>
        <taxon>Gammaproteobacteria</taxon>
        <taxon>Alteromonadales</taxon>
        <taxon>Pseudoalteromonadaceae</taxon>
        <taxon>Pseudoalteromonas</taxon>
    </lineage>
</organism>
<evidence type="ECO:0000313" key="2">
    <source>
        <dbReference type="Proteomes" id="UP001388366"/>
    </source>
</evidence>
<dbReference type="Gene3D" id="3.40.50.2000">
    <property type="entry name" value="Glycogen Phosphorylase B"/>
    <property type="match status" value="1"/>
</dbReference>
<accession>A0ABU9U5P6</accession>
<reference evidence="1 2" key="1">
    <citation type="submission" date="2024-03" db="EMBL/GenBank/DDBJ databases">
        <title>Community enrichment and isolation of bacterial strains for fucoidan degradation.</title>
        <authorList>
            <person name="Sichert A."/>
        </authorList>
    </citation>
    <scope>NUCLEOTIDE SEQUENCE [LARGE SCALE GENOMIC DNA]</scope>
    <source>
        <strain evidence="1 2">AS81</strain>
    </source>
</reference>
<name>A0ABU9U5P6_9GAMM</name>
<dbReference type="RefSeq" id="WP_342884085.1">
    <property type="nucleotide sequence ID" value="NZ_JBBMQU010000023.1"/>
</dbReference>
<gene>
    <name evidence="1" type="ORF">WNY63_13300</name>
</gene>
<dbReference type="SUPFAM" id="SSF53756">
    <property type="entry name" value="UDP-Glycosyltransferase/glycogen phosphorylase"/>
    <property type="match status" value="1"/>
</dbReference>
<comment type="caution">
    <text evidence="1">The sequence shown here is derived from an EMBL/GenBank/DDBJ whole genome shotgun (WGS) entry which is preliminary data.</text>
</comment>
<proteinExistence type="predicted"/>